<protein>
    <recommendedName>
        <fullName evidence="2">Reverse transcriptase domain-containing protein</fullName>
    </recommendedName>
</protein>
<organism evidence="3 4">
    <name type="scientific">Nesidiocoris tenuis</name>
    <dbReference type="NCBI Taxonomy" id="355587"/>
    <lineage>
        <taxon>Eukaryota</taxon>
        <taxon>Metazoa</taxon>
        <taxon>Ecdysozoa</taxon>
        <taxon>Arthropoda</taxon>
        <taxon>Hexapoda</taxon>
        <taxon>Insecta</taxon>
        <taxon>Pterygota</taxon>
        <taxon>Neoptera</taxon>
        <taxon>Paraneoptera</taxon>
        <taxon>Hemiptera</taxon>
        <taxon>Heteroptera</taxon>
        <taxon>Panheteroptera</taxon>
        <taxon>Cimicomorpha</taxon>
        <taxon>Miridae</taxon>
        <taxon>Dicyphina</taxon>
        <taxon>Nesidiocoris</taxon>
    </lineage>
</organism>
<dbReference type="GO" id="GO:0071897">
    <property type="term" value="P:DNA biosynthetic process"/>
    <property type="evidence" value="ECO:0007669"/>
    <property type="project" value="UniProtKB-ARBA"/>
</dbReference>
<dbReference type="InterPro" id="IPR000477">
    <property type="entry name" value="RT_dom"/>
</dbReference>
<dbReference type="GO" id="GO:0003824">
    <property type="term" value="F:catalytic activity"/>
    <property type="evidence" value="ECO:0007669"/>
    <property type="project" value="InterPro"/>
</dbReference>
<feature type="non-terminal residue" evidence="3">
    <location>
        <position position="1"/>
    </location>
</feature>
<dbReference type="Pfam" id="PF00078">
    <property type="entry name" value="RVT_1"/>
    <property type="match status" value="1"/>
</dbReference>
<dbReference type="InterPro" id="IPR036691">
    <property type="entry name" value="Endo/exonu/phosph_ase_sf"/>
</dbReference>
<feature type="region of interest" description="Disordered" evidence="1">
    <location>
        <begin position="171"/>
        <end position="195"/>
    </location>
</feature>
<feature type="compositionally biased region" description="Low complexity" evidence="1">
    <location>
        <begin position="179"/>
        <end position="192"/>
    </location>
</feature>
<dbReference type="PANTHER" id="PTHR36688">
    <property type="entry name" value="ENDO/EXONUCLEASE/PHOSPHATASE DOMAIN-CONTAINING PROTEIN"/>
    <property type="match status" value="1"/>
</dbReference>
<keyword evidence="4" id="KW-1185">Reference proteome</keyword>
<dbReference type="Gene3D" id="3.60.10.10">
    <property type="entry name" value="Endonuclease/exonuclease/phosphatase"/>
    <property type="match status" value="1"/>
</dbReference>
<evidence type="ECO:0000313" key="3">
    <source>
        <dbReference type="EMBL" id="CAA9995001.1"/>
    </source>
</evidence>
<sequence>ILSDARELTEFPSLNGTSALEILRIDRASLHSVPETLCRTCPRIKSLESEQEVWTPHQPASGKLRDGLHLSGLVDRSSRDAAAQAGSTGHQPPCSCNVKLLGSESGGGGGMGHVPIKRTPTTWLVSKIRWVAAVGNWCLQRDGRGGGGTHHHHRHRGGRSDQYAYQIAEIQQKQHKRTSSVSSSENFSSSRSDSWRQNHHQYNQYHDHHHHHHHCGGGGIPMRLLDPKRRASSWIVTRKTSQDSNLSSSRNDSSGSATTNSTTMSRVSRSSNSSEIVHQPNLPRWNCCEYGPSNFNTTFTETYQFRAGNPPNIFLATLLIEENMIHLNCESKSYEHLTTVLRNHLSPQPLIIPSQHPFLNRKQREGECVSMYMSELRRLAVNSIASIYCPPRPTVYEEDFEKAFDQIGNRFVIGGDFNAKHTYWGSRLSTSRGTELYNYVKSNNCTPLSTGKPTHWPVDVSKKPDLLDFFIMKNVSANYAVIEESFDLSSDHSPITLTLSEKIIQKPHNPALVNKKTNWDQFKVDINQFINLGTTIATPAILDSELEKLVYDIQSTALENTPEVRKKLIGLNYPREIIEIIKEKRKARKKWQNTRNPTFRSEWYRISNELKSIMNEIQEETQEEFIMSLTSHQNTDYSLWKATKHLKRPTVQAPPIKNPTNNEWFKTNQEKADIFSRHLANTFKPFPGSPDEPPLEEVPLTDTDVKIPLVTVKEVQKTINSEINPKKAPGYDLITGQILKYLPRKAIVKITQIINAAIKLRYVPQLWKLAEVIMILKPGKPPEEVSSYRPISLLPVLSKLFEKLIHKRLIKVVAERKLIPAHQFGFRHKHSTIDQVHRITYIIEQALENKKVCSAVFLDVSQAFDKVWHKGLNYKLKKLLPAQYAEIMQSYLSDRFFRIRYENACSGATRIQAGVPQGSVLGPLLYVLYTSDLPEREENTLATFADDTAILAVGETNYDTIPKLERSLKNLQNWTTKWRIKMNEMKSVHVDFTNKRIDYLPLRLNAQVIPHANEAKYLGITMDARLRWKHHIKKKKVELTAKFRKMYWLIGRKSKLSIQNKLTLYNQVLKPVWTYGAQLWGCTAPSNREIIQRFQNNVLRSIVDAYRYTRNARLHLELKVPLVDEVIRNQALAHQKRLIGHVNEEAVQLLDVDGLVRRLKRTKPHDLWKWELS</sequence>
<evidence type="ECO:0000313" key="4">
    <source>
        <dbReference type="Proteomes" id="UP000479000"/>
    </source>
</evidence>
<dbReference type="OrthoDB" id="6625860at2759"/>
<dbReference type="InterPro" id="IPR005135">
    <property type="entry name" value="Endo/exonuclease/phosphatase"/>
</dbReference>
<dbReference type="Proteomes" id="UP000479000">
    <property type="component" value="Unassembled WGS sequence"/>
</dbReference>
<gene>
    <name evidence="3" type="ORF">NTEN_LOCUS1793</name>
</gene>
<feature type="domain" description="Reverse transcriptase" evidence="2">
    <location>
        <begin position="756"/>
        <end position="1022"/>
    </location>
</feature>
<dbReference type="PANTHER" id="PTHR36688:SF2">
    <property type="entry name" value="ENDONUCLEASE_EXONUCLEASE_PHOSPHATASE DOMAIN-CONTAINING PROTEIN"/>
    <property type="match status" value="1"/>
</dbReference>
<dbReference type="SUPFAM" id="SSF56219">
    <property type="entry name" value="DNase I-like"/>
    <property type="match status" value="1"/>
</dbReference>
<evidence type="ECO:0000256" key="1">
    <source>
        <dbReference type="SAM" id="MobiDB-lite"/>
    </source>
</evidence>
<dbReference type="InterPro" id="IPR043502">
    <property type="entry name" value="DNA/RNA_pol_sf"/>
</dbReference>
<dbReference type="CDD" id="cd01650">
    <property type="entry name" value="RT_nLTR_like"/>
    <property type="match status" value="1"/>
</dbReference>
<name>A0A6H5FYS2_9HEMI</name>
<dbReference type="PROSITE" id="PS50878">
    <property type="entry name" value="RT_POL"/>
    <property type="match status" value="1"/>
</dbReference>
<dbReference type="EMBL" id="CADCXU010002877">
    <property type="protein sequence ID" value="CAA9995001.1"/>
    <property type="molecule type" value="Genomic_DNA"/>
</dbReference>
<dbReference type="InterPro" id="IPR052560">
    <property type="entry name" value="RdDP_mobile_element"/>
</dbReference>
<feature type="compositionally biased region" description="Low complexity" evidence="1">
    <location>
        <begin position="242"/>
        <end position="274"/>
    </location>
</feature>
<dbReference type="Pfam" id="PF14529">
    <property type="entry name" value="Exo_endo_phos_2"/>
    <property type="match status" value="1"/>
</dbReference>
<accession>A0A6H5FYS2</accession>
<reference evidence="3 4" key="1">
    <citation type="submission" date="2020-02" db="EMBL/GenBank/DDBJ databases">
        <authorList>
            <person name="Ferguson B K."/>
        </authorList>
    </citation>
    <scope>NUCLEOTIDE SEQUENCE [LARGE SCALE GENOMIC DNA]</scope>
</reference>
<evidence type="ECO:0000259" key="2">
    <source>
        <dbReference type="PROSITE" id="PS50878"/>
    </source>
</evidence>
<dbReference type="SUPFAM" id="SSF56672">
    <property type="entry name" value="DNA/RNA polymerases"/>
    <property type="match status" value="1"/>
</dbReference>
<proteinExistence type="predicted"/>
<feature type="region of interest" description="Disordered" evidence="1">
    <location>
        <begin position="236"/>
        <end position="277"/>
    </location>
</feature>
<dbReference type="AlphaFoldDB" id="A0A6H5FYS2"/>